<accession>A0A2J7RGI2</accession>
<gene>
    <name evidence="1" type="ORF">B7P43_G17236</name>
</gene>
<comment type="caution">
    <text evidence="1">The sequence shown here is derived from an EMBL/GenBank/DDBJ whole genome shotgun (WGS) entry which is preliminary data.</text>
</comment>
<dbReference type="SUPFAM" id="SSF56672">
    <property type="entry name" value="DNA/RNA polymerases"/>
    <property type="match status" value="1"/>
</dbReference>
<evidence type="ECO:0008006" key="3">
    <source>
        <dbReference type="Google" id="ProtNLM"/>
    </source>
</evidence>
<dbReference type="InterPro" id="IPR043128">
    <property type="entry name" value="Rev_trsase/Diguanyl_cyclase"/>
</dbReference>
<name>A0A2J7RGI2_9NEOP</name>
<proteinExistence type="predicted"/>
<dbReference type="InterPro" id="IPR043502">
    <property type="entry name" value="DNA/RNA_pol_sf"/>
</dbReference>
<organism evidence="1 2">
    <name type="scientific">Cryptotermes secundus</name>
    <dbReference type="NCBI Taxonomy" id="105785"/>
    <lineage>
        <taxon>Eukaryota</taxon>
        <taxon>Metazoa</taxon>
        <taxon>Ecdysozoa</taxon>
        <taxon>Arthropoda</taxon>
        <taxon>Hexapoda</taxon>
        <taxon>Insecta</taxon>
        <taxon>Pterygota</taxon>
        <taxon>Neoptera</taxon>
        <taxon>Polyneoptera</taxon>
        <taxon>Dictyoptera</taxon>
        <taxon>Blattodea</taxon>
        <taxon>Blattoidea</taxon>
        <taxon>Termitoidae</taxon>
        <taxon>Kalotermitidae</taxon>
        <taxon>Cryptotermitinae</taxon>
        <taxon>Cryptotermes</taxon>
    </lineage>
</organism>
<protein>
    <recommendedName>
        <fullName evidence="3">Reverse transcriptase domain-containing protein</fullName>
    </recommendedName>
</protein>
<dbReference type="EMBL" id="NEVH01003784">
    <property type="protein sequence ID" value="PNF39930.1"/>
    <property type="molecule type" value="Genomic_DNA"/>
</dbReference>
<evidence type="ECO:0000313" key="1">
    <source>
        <dbReference type="EMBL" id="PNF39930.1"/>
    </source>
</evidence>
<dbReference type="AlphaFoldDB" id="A0A2J7RGI2"/>
<dbReference type="GO" id="GO:0071897">
    <property type="term" value="P:DNA biosynthetic process"/>
    <property type="evidence" value="ECO:0007669"/>
    <property type="project" value="UniProtKB-ARBA"/>
</dbReference>
<reference evidence="1 2" key="1">
    <citation type="submission" date="2017-12" db="EMBL/GenBank/DDBJ databases">
        <title>Hemimetabolous genomes reveal molecular basis of termite eusociality.</title>
        <authorList>
            <person name="Harrison M.C."/>
            <person name="Jongepier E."/>
            <person name="Robertson H.M."/>
            <person name="Arning N."/>
            <person name="Bitard-Feildel T."/>
            <person name="Chao H."/>
            <person name="Childers C.P."/>
            <person name="Dinh H."/>
            <person name="Doddapaneni H."/>
            <person name="Dugan S."/>
            <person name="Gowin J."/>
            <person name="Greiner C."/>
            <person name="Han Y."/>
            <person name="Hu H."/>
            <person name="Hughes D.S.T."/>
            <person name="Huylmans A.-K."/>
            <person name="Kemena C."/>
            <person name="Kremer L.P.M."/>
            <person name="Lee S.L."/>
            <person name="Lopez-Ezquerra A."/>
            <person name="Mallet L."/>
            <person name="Monroy-Kuhn J.M."/>
            <person name="Moser A."/>
            <person name="Murali S.C."/>
            <person name="Muzny D.M."/>
            <person name="Otani S."/>
            <person name="Piulachs M.-D."/>
            <person name="Poelchau M."/>
            <person name="Qu J."/>
            <person name="Schaub F."/>
            <person name="Wada-Katsumata A."/>
            <person name="Worley K.C."/>
            <person name="Xie Q."/>
            <person name="Ylla G."/>
            <person name="Poulsen M."/>
            <person name="Gibbs R.A."/>
            <person name="Schal C."/>
            <person name="Richards S."/>
            <person name="Belles X."/>
            <person name="Korb J."/>
            <person name="Bornberg-Bauer E."/>
        </authorList>
    </citation>
    <scope>NUCLEOTIDE SEQUENCE [LARGE SCALE GENOMIC DNA]</scope>
    <source>
        <tissue evidence="1">Whole body</tissue>
    </source>
</reference>
<dbReference type="Gene3D" id="3.30.70.270">
    <property type="match status" value="1"/>
</dbReference>
<sequence length="61" mass="7349">MEKFVVYYCDDILIYSKNFEDHVKHLDEVIGKLTRAGKMRGLFHLTHMKPYRRESETEKSD</sequence>
<dbReference type="InParanoid" id="A0A2J7RGI2"/>
<dbReference type="Proteomes" id="UP000235965">
    <property type="component" value="Unassembled WGS sequence"/>
</dbReference>
<evidence type="ECO:0000313" key="2">
    <source>
        <dbReference type="Proteomes" id="UP000235965"/>
    </source>
</evidence>
<keyword evidence="2" id="KW-1185">Reference proteome</keyword>